<evidence type="ECO:0008006" key="4">
    <source>
        <dbReference type="Google" id="ProtNLM"/>
    </source>
</evidence>
<gene>
    <name evidence="2" type="ORF">CUC15_08100</name>
</gene>
<evidence type="ECO:0000313" key="3">
    <source>
        <dbReference type="Proteomes" id="UP000253908"/>
    </source>
</evidence>
<evidence type="ECO:0000256" key="1">
    <source>
        <dbReference type="SAM" id="Phobius"/>
    </source>
</evidence>
<organism evidence="2 3">
    <name type="scientific">Oceanobacillus zhaokaii</name>
    <dbReference type="NCBI Taxonomy" id="2052660"/>
    <lineage>
        <taxon>Bacteria</taxon>
        <taxon>Bacillati</taxon>
        <taxon>Bacillota</taxon>
        <taxon>Bacilli</taxon>
        <taxon>Bacillales</taxon>
        <taxon>Bacillaceae</taxon>
        <taxon>Oceanobacillus</taxon>
    </lineage>
</organism>
<dbReference type="RefSeq" id="WP_114916173.1">
    <property type="nucleotide sequence ID" value="NZ_CP024848.1"/>
</dbReference>
<keyword evidence="1" id="KW-0812">Transmembrane</keyword>
<dbReference type="OrthoDB" id="4557830at2"/>
<dbReference type="KEGG" id="ocn:CUC15_08100"/>
<feature type="transmembrane region" description="Helical" evidence="1">
    <location>
        <begin position="6"/>
        <end position="26"/>
    </location>
</feature>
<name>A0A345PFU8_9BACI</name>
<keyword evidence="3" id="KW-1185">Reference proteome</keyword>
<feature type="transmembrane region" description="Helical" evidence="1">
    <location>
        <begin position="92"/>
        <end position="109"/>
    </location>
</feature>
<keyword evidence="1" id="KW-0472">Membrane</keyword>
<dbReference type="Proteomes" id="UP000253908">
    <property type="component" value="Chromosome"/>
</dbReference>
<protein>
    <recommendedName>
        <fullName evidence="4">DUF2568 domain-containing protein</fullName>
    </recommendedName>
</protein>
<dbReference type="Pfam" id="PF10823">
    <property type="entry name" value="DUF2568"/>
    <property type="match status" value="1"/>
</dbReference>
<accession>A0A345PFU8</accession>
<feature type="transmembrane region" description="Helical" evidence="1">
    <location>
        <begin position="33"/>
        <end position="54"/>
    </location>
</feature>
<dbReference type="AlphaFoldDB" id="A0A345PFU8"/>
<keyword evidence="1" id="KW-1133">Transmembrane helix</keyword>
<dbReference type="EMBL" id="CP024848">
    <property type="protein sequence ID" value="AXI08878.1"/>
    <property type="molecule type" value="Genomic_DNA"/>
</dbReference>
<sequence>MIIENAFYALLFFLELAGLIAFFYWGFHAGTGLFIKILLGLGGPVLVAIIWGHFLAPKASYPVTEPLLSILQIIVFSLAAAALYFSDKKILGIVYLIIVLLTKFFIYIIELNPDS</sequence>
<evidence type="ECO:0000313" key="2">
    <source>
        <dbReference type="EMBL" id="AXI08878.1"/>
    </source>
</evidence>
<feature type="transmembrane region" description="Helical" evidence="1">
    <location>
        <begin position="66"/>
        <end position="85"/>
    </location>
</feature>
<proteinExistence type="predicted"/>
<dbReference type="InterPro" id="IPR021214">
    <property type="entry name" value="DUF2568"/>
</dbReference>
<reference evidence="3" key="1">
    <citation type="submission" date="2017-11" db="EMBL/GenBank/DDBJ databases">
        <authorList>
            <person name="Zhu W."/>
        </authorList>
    </citation>
    <scope>NUCLEOTIDE SEQUENCE [LARGE SCALE GENOMIC DNA]</scope>
    <source>
        <strain evidence="3">160</strain>
    </source>
</reference>